<dbReference type="InterPro" id="IPR016097">
    <property type="entry name" value="DUF695"/>
</dbReference>
<dbReference type="Proteomes" id="UP000030101">
    <property type="component" value="Unassembled WGS sequence"/>
</dbReference>
<evidence type="ECO:0000259" key="1">
    <source>
        <dbReference type="Pfam" id="PF05117"/>
    </source>
</evidence>
<comment type="caution">
    <text evidence="2">The sequence shown here is derived from an EMBL/GenBank/DDBJ whole genome shotgun (WGS) entry which is preliminary data.</text>
</comment>
<sequence>MKLSKKWFFALAEGENGRTVFVNGRVDIAEHRGSGKYPVRVDIFWKYDEDAEGLPSAEESKSIEAWGDAVRRAMEKNKLAICVLKATGDGEASWSYYTRNIEAFQKTLNESTTDFPTFPIRCHAERDPEWEAYDEVLTLESEAIDKREDE</sequence>
<dbReference type="EMBL" id="JQZV01000013">
    <property type="protein sequence ID" value="KGN91629.1"/>
    <property type="molecule type" value="Genomic_DNA"/>
</dbReference>
<reference evidence="2 3" key="1">
    <citation type="submission" date="2014-08" db="EMBL/GenBank/DDBJ databases">
        <title>Porphyromonas canoris strain:OH2762 Genome sequencing.</title>
        <authorList>
            <person name="Wallis C."/>
            <person name="Deusch O."/>
            <person name="O'Flynn C."/>
            <person name="Davis I."/>
            <person name="Jospin G."/>
            <person name="Darling A.E."/>
            <person name="Coil D.A."/>
            <person name="Alexiev A."/>
            <person name="Horsfall A."/>
            <person name="Kirkwood N."/>
            <person name="Harris S."/>
            <person name="Eisen J.A."/>
        </authorList>
    </citation>
    <scope>NUCLEOTIDE SEQUENCE [LARGE SCALE GENOMIC DNA]</scope>
    <source>
        <strain evidence="3">COT-108 OH2762</strain>
    </source>
</reference>
<evidence type="ECO:0000313" key="3">
    <source>
        <dbReference type="Proteomes" id="UP000030101"/>
    </source>
</evidence>
<accession>A0ABR4XIV1</accession>
<protein>
    <recommendedName>
        <fullName evidence="1">DUF695 domain-containing protein</fullName>
    </recommendedName>
</protein>
<name>A0ABR4XIV1_9PORP</name>
<feature type="domain" description="DUF695" evidence="1">
    <location>
        <begin position="17"/>
        <end position="137"/>
    </location>
</feature>
<keyword evidence="3" id="KW-1185">Reference proteome</keyword>
<dbReference type="RefSeq" id="WP_036790888.1">
    <property type="nucleotide sequence ID" value="NZ_JQZV01000013.1"/>
</dbReference>
<dbReference type="Pfam" id="PF05117">
    <property type="entry name" value="DUF695"/>
    <property type="match status" value="1"/>
</dbReference>
<evidence type="ECO:0000313" key="2">
    <source>
        <dbReference type="EMBL" id="KGN91629.1"/>
    </source>
</evidence>
<organism evidence="2 3">
    <name type="scientific">Porphyromonas canoris</name>
    <dbReference type="NCBI Taxonomy" id="36875"/>
    <lineage>
        <taxon>Bacteria</taxon>
        <taxon>Pseudomonadati</taxon>
        <taxon>Bacteroidota</taxon>
        <taxon>Bacteroidia</taxon>
        <taxon>Bacteroidales</taxon>
        <taxon>Porphyromonadaceae</taxon>
        <taxon>Porphyromonas</taxon>
    </lineage>
</organism>
<gene>
    <name evidence="2" type="ORF">HQ43_05845</name>
</gene>
<proteinExistence type="predicted"/>